<dbReference type="KEGG" id="xla:108714005"/>
<evidence type="ECO:0000313" key="7">
    <source>
        <dbReference type="RefSeq" id="XP_018113306.1"/>
    </source>
</evidence>
<evidence type="ECO:0000256" key="2">
    <source>
        <dbReference type="ARBA" id="ARBA00030244"/>
    </source>
</evidence>
<dbReference type="RefSeq" id="XP_018113306.1">
    <property type="nucleotide sequence ID" value="XM_018257817.2"/>
</dbReference>
<gene>
    <name evidence="7 8 9" type="primary">cfdp1.L</name>
</gene>
<protein>
    <recommendedName>
        <fullName evidence="1 3">Craniofacial development protein 1</fullName>
    </recommendedName>
    <alternativeName>
        <fullName evidence="2 3">Bucentaur</fullName>
    </alternativeName>
</protein>
<dbReference type="PaxDb" id="8355-A0A1L8GKG4"/>
<comment type="function">
    <text evidence="3">May play a role during embryogenesis.</text>
</comment>
<dbReference type="Bgee" id="108714005">
    <property type="expression patterns" value="Expressed in muscle tissue and 19 other cell types or tissues"/>
</dbReference>
<accession>A0A1L8GKG4</accession>
<feature type="compositionally biased region" description="Acidic residues" evidence="4">
    <location>
        <begin position="1"/>
        <end position="17"/>
    </location>
</feature>
<keyword evidence="3" id="KW-0217">Developmental protein</keyword>
<organism evidence="8">
    <name type="scientific">Xenopus laevis</name>
    <name type="common">African clawed frog</name>
    <dbReference type="NCBI Taxonomy" id="8355"/>
    <lineage>
        <taxon>Eukaryota</taxon>
        <taxon>Metazoa</taxon>
        <taxon>Chordata</taxon>
        <taxon>Craniata</taxon>
        <taxon>Vertebrata</taxon>
        <taxon>Euteleostomi</taxon>
        <taxon>Amphibia</taxon>
        <taxon>Batrachia</taxon>
        <taxon>Anura</taxon>
        <taxon>Pipoidea</taxon>
        <taxon>Pipidae</taxon>
        <taxon>Xenopodinae</taxon>
        <taxon>Xenopus</taxon>
        <taxon>Xenopus</taxon>
    </lineage>
</organism>
<feature type="compositionally biased region" description="Basic and acidic residues" evidence="4">
    <location>
        <begin position="44"/>
        <end position="53"/>
    </location>
</feature>
<dbReference type="OrthoDB" id="445677at2759"/>
<dbReference type="Proteomes" id="UP000186698">
    <property type="component" value="Chromosome 4L"/>
</dbReference>
<dbReference type="GeneID" id="108714005"/>
<evidence type="ECO:0000256" key="4">
    <source>
        <dbReference type="SAM" id="MobiDB-lite"/>
    </source>
</evidence>
<dbReference type="AlphaFoldDB" id="A0A1L8GKG4"/>
<name>A0A1L8GKG4_XENLA</name>
<evidence type="ECO:0000256" key="1">
    <source>
        <dbReference type="ARBA" id="ARBA00019033"/>
    </source>
</evidence>
<dbReference type="PANTHER" id="PTHR48407:SF1">
    <property type="entry name" value="CRANIOFACIAL DEVELOPMENT PROTEIN 1"/>
    <property type="match status" value="1"/>
</dbReference>
<feature type="compositionally biased region" description="Polar residues" evidence="4">
    <location>
        <begin position="128"/>
        <end position="143"/>
    </location>
</feature>
<comment type="subcellular location">
    <subcellularLocation>
        <location evidence="3">Chromosome</location>
        <location evidence="3">Centromere</location>
        <location evidence="3">Kinetochore</location>
    </subcellularLocation>
</comment>
<feature type="compositionally biased region" description="Polar residues" evidence="4">
    <location>
        <begin position="78"/>
        <end position="88"/>
    </location>
</feature>
<evidence type="ECO:0000259" key="5">
    <source>
        <dbReference type="PROSITE" id="PS51279"/>
    </source>
</evidence>
<feature type="compositionally biased region" description="Basic residues" evidence="4">
    <location>
        <begin position="54"/>
        <end position="69"/>
    </location>
</feature>
<feature type="region of interest" description="Disordered" evidence="4">
    <location>
        <begin position="177"/>
        <end position="237"/>
    </location>
</feature>
<evidence type="ECO:0000313" key="9">
    <source>
        <dbReference type="Xenbase" id="XB-GENE-6486304"/>
    </source>
</evidence>
<feature type="compositionally biased region" description="Basic and acidic residues" evidence="4">
    <location>
        <begin position="177"/>
        <end position="187"/>
    </location>
</feature>
<dbReference type="RefSeq" id="XP_018113307.1">
    <property type="nucleotide sequence ID" value="XM_018257818.2"/>
</dbReference>
<keyword evidence="6" id="KW-1185">Reference proteome</keyword>
<evidence type="ECO:0000313" key="6">
    <source>
        <dbReference type="Proteomes" id="UP000186698"/>
    </source>
</evidence>
<dbReference type="AGR" id="Xenbase:XB-GENE-6486304"/>
<feature type="region of interest" description="Disordered" evidence="4">
    <location>
        <begin position="1"/>
        <end position="96"/>
    </location>
</feature>
<evidence type="ECO:0000313" key="8">
    <source>
        <dbReference type="RefSeq" id="XP_018113307.1"/>
    </source>
</evidence>
<dbReference type="STRING" id="8355.A0A1L8GKG4"/>
<dbReference type="PROSITE" id="PS51279">
    <property type="entry name" value="BCNT_C"/>
    <property type="match status" value="1"/>
</dbReference>
<dbReference type="PANTHER" id="PTHR48407">
    <property type="entry name" value="CRANIOFACIAL DEVELOPMENT PROTEIN 1"/>
    <property type="match status" value="1"/>
</dbReference>
<proteinExistence type="predicted"/>
<sequence>MSDCDSEEYSSSEDEDYVPSGGEYSEDDINDLVKESGDDEDEEGSKKSSDVKSNKKRSKNYPARKRKKGVLVLGSQEVGENSESQDTATGEKEDDIFSEIKQKKLEEAKKKREEDLWSSFLSDVGQKPKQQPLPSSSVNNQTPVEKPEVQVQNKETEKQEDSKMTITKVYDFAGEEVRVTKEVDSSSKEAMAFIKQQEKSQQEPSPVSSKTSVPGESGLKRPGGMSSILGQLGSKKQKISTLAKSKLDWETFKEKEGISEELAIHNRGKDGYIERKAFLERVDYRQFEQERDIRLKNMKPSN</sequence>
<dbReference type="CTD" id="108714005"/>
<dbReference type="Pfam" id="PF07572">
    <property type="entry name" value="BCNT"/>
    <property type="match status" value="1"/>
</dbReference>
<dbReference type="InterPro" id="IPR011421">
    <property type="entry name" value="BCNT-C"/>
</dbReference>
<feature type="compositionally biased region" description="Polar residues" evidence="4">
    <location>
        <begin position="202"/>
        <end position="214"/>
    </location>
</feature>
<evidence type="ECO:0000256" key="3">
    <source>
        <dbReference type="RuleBase" id="RU363092"/>
    </source>
</evidence>
<dbReference type="GO" id="GO:0000776">
    <property type="term" value="C:kinetochore"/>
    <property type="evidence" value="ECO:0007669"/>
    <property type="project" value="UniProtKB-KW"/>
</dbReference>
<reference evidence="7 8" key="1">
    <citation type="submission" date="2022-04" db="UniProtKB">
        <authorList>
            <consortium name="RefSeq"/>
        </authorList>
    </citation>
    <scope>IDENTIFICATION</scope>
    <source>
        <strain evidence="7 8">J_2021</strain>
        <tissue evidence="7 8">Erythrocytes</tissue>
    </source>
</reference>
<dbReference type="Xenbase" id="XB-GENE-6486304">
    <property type="gene designation" value="cfdp1.L"/>
</dbReference>
<dbReference type="InterPro" id="IPR027124">
    <property type="entry name" value="Swc5/CFDP1/2"/>
</dbReference>
<dbReference type="GO" id="GO:0000812">
    <property type="term" value="C:Swr1 complex"/>
    <property type="evidence" value="ECO:0000318"/>
    <property type="project" value="GO_Central"/>
</dbReference>
<feature type="domain" description="BCNT-C" evidence="5">
    <location>
        <begin position="219"/>
        <end position="300"/>
    </location>
</feature>
<dbReference type="GO" id="GO:0006338">
    <property type="term" value="P:chromatin remodeling"/>
    <property type="evidence" value="ECO:0000318"/>
    <property type="project" value="GO_Central"/>
</dbReference>
<dbReference type="OMA" id="LDWAAYV"/>
<feature type="region of interest" description="Disordered" evidence="4">
    <location>
        <begin position="121"/>
        <end position="162"/>
    </location>
</feature>
<keyword evidence="3" id="KW-0158">Chromosome</keyword>
<keyword evidence="3" id="KW-0995">Kinetochore</keyword>